<proteinExistence type="predicted"/>
<dbReference type="EMBL" id="JAPFFI010000015">
    <property type="protein sequence ID" value="KAJ6361085.1"/>
    <property type="molecule type" value="Genomic_DNA"/>
</dbReference>
<evidence type="ECO:0000313" key="1">
    <source>
        <dbReference type="EMBL" id="KAJ6361085.1"/>
    </source>
</evidence>
<name>A0ABQ9AYC0_9ROSI</name>
<sequence>MYINNTRKQSIKRHYQLLAKKMKHCYRSSSHKDMEF</sequence>
<protein>
    <submittedName>
        <fullName evidence="1">Uncharacterized protein</fullName>
    </submittedName>
</protein>
<comment type="caution">
    <text evidence="1">The sequence shown here is derived from an EMBL/GenBank/DDBJ whole genome shotgun (WGS) entry which is preliminary data.</text>
</comment>
<accession>A0ABQ9AYC0</accession>
<organism evidence="1 2">
    <name type="scientific">Salix suchowensis</name>
    <dbReference type="NCBI Taxonomy" id="1278906"/>
    <lineage>
        <taxon>Eukaryota</taxon>
        <taxon>Viridiplantae</taxon>
        <taxon>Streptophyta</taxon>
        <taxon>Embryophyta</taxon>
        <taxon>Tracheophyta</taxon>
        <taxon>Spermatophyta</taxon>
        <taxon>Magnoliopsida</taxon>
        <taxon>eudicotyledons</taxon>
        <taxon>Gunneridae</taxon>
        <taxon>Pentapetalae</taxon>
        <taxon>rosids</taxon>
        <taxon>fabids</taxon>
        <taxon>Malpighiales</taxon>
        <taxon>Salicaceae</taxon>
        <taxon>Saliceae</taxon>
        <taxon>Salix</taxon>
    </lineage>
</organism>
<reference evidence="1" key="2">
    <citation type="journal article" date="2023" name="Int. J. Mol. Sci.">
        <title>De Novo Assembly and Annotation of 11 Diverse Shrub Willow (Salix) Genomes Reveals Novel Gene Organization in Sex-Linked Regions.</title>
        <authorList>
            <person name="Hyden B."/>
            <person name="Feng K."/>
            <person name="Yates T.B."/>
            <person name="Jawdy S."/>
            <person name="Cereghino C."/>
            <person name="Smart L.B."/>
            <person name="Muchero W."/>
        </authorList>
    </citation>
    <scope>NUCLEOTIDE SEQUENCE</scope>
    <source>
        <tissue evidence="1">Shoot tip</tissue>
    </source>
</reference>
<dbReference type="Proteomes" id="UP001141253">
    <property type="component" value="Chromosome 13"/>
</dbReference>
<reference evidence="1" key="1">
    <citation type="submission" date="2022-10" db="EMBL/GenBank/DDBJ databases">
        <authorList>
            <person name="Hyden B.L."/>
            <person name="Feng K."/>
            <person name="Yates T."/>
            <person name="Jawdy S."/>
            <person name="Smart L.B."/>
            <person name="Muchero W."/>
        </authorList>
    </citation>
    <scope>NUCLEOTIDE SEQUENCE</scope>
    <source>
        <tissue evidence="1">Shoot tip</tissue>
    </source>
</reference>
<feature type="non-terminal residue" evidence="1">
    <location>
        <position position="36"/>
    </location>
</feature>
<gene>
    <name evidence="1" type="ORF">OIU77_005005</name>
</gene>
<keyword evidence="2" id="KW-1185">Reference proteome</keyword>
<evidence type="ECO:0000313" key="2">
    <source>
        <dbReference type="Proteomes" id="UP001141253"/>
    </source>
</evidence>